<dbReference type="InterPro" id="IPR004007">
    <property type="entry name" value="DhaL_dom"/>
</dbReference>
<dbReference type="InterPro" id="IPR012737">
    <property type="entry name" value="DhaK_L_YcgS"/>
</dbReference>
<dbReference type="Proteomes" id="UP000218267">
    <property type="component" value="Chromosome"/>
</dbReference>
<accession>A0A1Y1CNH0</accession>
<organism evidence="4 5">
    <name type="scientific">Labilibaculum antarcticum</name>
    <dbReference type="NCBI Taxonomy" id="1717717"/>
    <lineage>
        <taxon>Bacteria</taxon>
        <taxon>Pseudomonadati</taxon>
        <taxon>Bacteroidota</taxon>
        <taxon>Bacteroidia</taxon>
        <taxon>Marinilabiliales</taxon>
        <taxon>Marinifilaceae</taxon>
        <taxon>Labilibaculum</taxon>
    </lineage>
</organism>
<dbReference type="SUPFAM" id="SSF101473">
    <property type="entry name" value="DhaL-like"/>
    <property type="match status" value="1"/>
</dbReference>
<dbReference type="AlphaFoldDB" id="A0A1Y1CNH0"/>
<reference evidence="5" key="2">
    <citation type="journal article" date="2020" name="Antonie Van Leeuwenhoek">
        <title>Labilibaculum antarcticum sp. nov., a novel facultative anaerobic, psychrotorelant bacterium isolated from marine sediment of Antarctica.</title>
        <authorList>
            <person name="Watanabe M."/>
            <person name="Kojima H."/>
            <person name="Fukui M."/>
        </authorList>
    </citation>
    <scope>NUCLEOTIDE SEQUENCE [LARGE SCALE GENOMIC DNA]</scope>
    <source>
        <strain evidence="5">SPP2</strain>
    </source>
</reference>
<dbReference type="GO" id="GO:0019563">
    <property type="term" value="P:glycerol catabolic process"/>
    <property type="evidence" value="ECO:0007669"/>
    <property type="project" value="TreeGrafter"/>
</dbReference>
<evidence type="ECO:0000256" key="1">
    <source>
        <dbReference type="ARBA" id="ARBA00022679"/>
    </source>
</evidence>
<dbReference type="SMART" id="SM01120">
    <property type="entry name" value="Dak2"/>
    <property type="match status" value="1"/>
</dbReference>
<evidence type="ECO:0000313" key="5">
    <source>
        <dbReference type="Proteomes" id="UP000218267"/>
    </source>
</evidence>
<dbReference type="GO" id="GO:0004371">
    <property type="term" value="F:glycerone kinase activity"/>
    <property type="evidence" value="ECO:0007669"/>
    <property type="project" value="InterPro"/>
</dbReference>
<dbReference type="Pfam" id="PF02734">
    <property type="entry name" value="Dak2"/>
    <property type="match status" value="1"/>
</dbReference>
<dbReference type="GO" id="GO:0005829">
    <property type="term" value="C:cytosol"/>
    <property type="evidence" value="ECO:0007669"/>
    <property type="project" value="TreeGrafter"/>
</dbReference>
<dbReference type="PANTHER" id="PTHR28629">
    <property type="entry name" value="TRIOKINASE/FMN CYCLASE"/>
    <property type="match status" value="1"/>
</dbReference>
<dbReference type="FunFam" id="1.25.40.340:FF:000002">
    <property type="entry name" value="Dihydroxyacetone kinase, L subunit"/>
    <property type="match status" value="1"/>
</dbReference>
<feature type="domain" description="DhaL" evidence="3">
    <location>
        <begin position="8"/>
        <end position="208"/>
    </location>
</feature>
<keyword evidence="1" id="KW-0808">Transferase</keyword>
<protein>
    <submittedName>
        <fullName evidence="4">Dihydroxyacetone kinase subunit L</fullName>
    </submittedName>
</protein>
<dbReference type="EMBL" id="AP018042">
    <property type="protein sequence ID" value="BAX81957.1"/>
    <property type="molecule type" value="Genomic_DNA"/>
</dbReference>
<keyword evidence="5" id="KW-1185">Reference proteome</keyword>
<dbReference type="PROSITE" id="PS51480">
    <property type="entry name" value="DHAL"/>
    <property type="match status" value="1"/>
</dbReference>
<evidence type="ECO:0000313" key="4">
    <source>
        <dbReference type="EMBL" id="BAX81957.1"/>
    </source>
</evidence>
<dbReference type="PANTHER" id="PTHR28629:SF4">
    <property type="entry name" value="TRIOKINASE_FMN CYCLASE"/>
    <property type="match status" value="1"/>
</dbReference>
<evidence type="ECO:0000256" key="2">
    <source>
        <dbReference type="ARBA" id="ARBA00022777"/>
    </source>
</evidence>
<proteinExistence type="predicted"/>
<dbReference type="NCBIfam" id="TIGR02365">
    <property type="entry name" value="dha_L_ycgS"/>
    <property type="match status" value="1"/>
</dbReference>
<reference evidence="4 5" key="1">
    <citation type="journal article" date="2018" name="Mar. Genomics">
        <title>Complete genome sequence of Marinifilaceae bacterium strain SPP2, isolated from the Antarctic marine sediment.</title>
        <authorList>
            <person name="Watanabe M."/>
            <person name="Kojima H."/>
            <person name="Fukui M."/>
        </authorList>
    </citation>
    <scope>NUCLEOTIDE SEQUENCE [LARGE SCALE GENOMIC DNA]</scope>
    <source>
        <strain evidence="4 5">SPP2</strain>
    </source>
</reference>
<dbReference type="InterPro" id="IPR050861">
    <property type="entry name" value="Dihydroxyacetone_Kinase"/>
</dbReference>
<dbReference type="RefSeq" id="WP_197705617.1">
    <property type="nucleotide sequence ID" value="NZ_AP018042.1"/>
</dbReference>
<name>A0A1Y1CNH0_9BACT</name>
<keyword evidence="2 4" id="KW-0418">Kinase</keyword>
<dbReference type="InterPro" id="IPR036117">
    <property type="entry name" value="DhaL_dom_sf"/>
</dbReference>
<gene>
    <name evidence="4" type="ORF">ALGA_3665</name>
</gene>
<evidence type="ECO:0000259" key="3">
    <source>
        <dbReference type="PROSITE" id="PS51480"/>
    </source>
</evidence>
<dbReference type="KEGG" id="mbas:ALGA_3665"/>
<sequence>MMNVISQVSINEWLKEIAVVMRQNKDYLSQLDAAIGDADHGINMDRGFQKVLIKTETFADQDIGAMLKNTGMTLISSVGGASGPLYGKFFMQMGMALMGKMELNLEDLSTGISKGLDGVKGIGKASVGDKTMVDVWTPVVESLSESVNQKDTLEIASDKMVIAADKGLKSTINMIARKGRASYLGERSIGHQDPGATSSCFIVNILQGIIVGKK</sequence>
<dbReference type="Gene3D" id="1.25.40.340">
    <property type="match status" value="1"/>
</dbReference>